<protein>
    <recommendedName>
        <fullName evidence="1">Neprosin PEP catalytic domain-containing protein</fullName>
    </recommendedName>
</protein>
<dbReference type="Proteomes" id="UP001472677">
    <property type="component" value="Unassembled WGS sequence"/>
</dbReference>
<evidence type="ECO:0000313" key="3">
    <source>
        <dbReference type="Proteomes" id="UP001472677"/>
    </source>
</evidence>
<evidence type="ECO:0000259" key="1">
    <source>
        <dbReference type="PROSITE" id="PS52045"/>
    </source>
</evidence>
<evidence type="ECO:0000313" key="2">
    <source>
        <dbReference type="EMBL" id="KAK8542950.1"/>
    </source>
</evidence>
<comment type="caution">
    <text evidence="2">The sequence shown here is derived from an EMBL/GenBank/DDBJ whole genome shotgun (WGS) entry which is preliminary data.</text>
</comment>
<dbReference type="PANTHER" id="PTHR31589:SF110">
    <property type="entry name" value="PROTEIN, PUTATIVE (DUF239)-RELATED"/>
    <property type="match status" value="1"/>
</dbReference>
<dbReference type="InterPro" id="IPR053168">
    <property type="entry name" value="Glutamic_endopeptidase"/>
</dbReference>
<dbReference type="PANTHER" id="PTHR31589">
    <property type="entry name" value="PROTEIN, PUTATIVE (DUF239)-RELATED-RELATED"/>
    <property type="match status" value="1"/>
</dbReference>
<dbReference type="EMBL" id="JBBPBM010000024">
    <property type="protein sequence ID" value="KAK8542950.1"/>
    <property type="molecule type" value="Genomic_DNA"/>
</dbReference>
<reference evidence="2 3" key="1">
    <citation type="journal article" date="2024" name="G3 (Bethesda)">
        <title>Genome assembly of Hibiscus sabdariffa L. provides insights into metabolisms of medicinal natural products.</title>
        <authorList>
            <person name="Kim T."/>
        </authorList>
    </citation>
    <scope>NUCLEOTIDE SEQUENCE [LARGE SCALE GENOMIC DNA]</scope>
    <source>
        <strain evidence="2">TK-2024</strain>
        <tissue evidence="2">Old leaves</tissue>
    </source>
</reference>
<organism evidence="2 3">
    <name type="scientific">Hibiscus sabdariffa</name>
    <name type="common">roselle</name>
    <dbReference type="NCBI Taxonomy" id="183260"/>
    <lineage>
        <taxon>Eukaryota</taxon>
        <taxon>Viridiplantae</taxon>
        <taxon>Streptophyta</taxon>
        <taxon>Embryophyta</taxon>
        <taxon>Tracheophyta</taxon>
        <taxon>Spermatophyta</taxon>
        <taxon>Magnoliopsida</taxon>
        <taxon>eudicotyledons</taxon>
        <taxon>Gunneridae</taxon>
        <taxon>Pentapetalae</taxon>
        <taxon>rosids</taxon>
        <taxon>malvids</taxon>
        <taxon>Malvales</taxon>
        <taxon>Malvaceae</taxon>
        <taxon>Malvoideae</taxon>
        <taxon>Hibiscus</taxon>
    </lineage>
</organism>
<dbReference type="InterPro" id="IPR004314">
    <property type="entry name" value="Neprosin"/>
</dbReference>
<keyword evidence="3" id="KW-1185">Reference proteome</keyword>
<accession>A0ABR2DNE6</accession>
<dbReference type="PROSITE" id="PS52045">
    <property type="entry name" value="NEPROSIN_PEP_CD"/>
    <property type="match status" value="1"/>
</dbReference>
<dbReference type="Pfam" id="PF03080">
    <property type="entry name" value="Neprosin"/>
    <property type="match status" value="1"/>
</dbReference>
<proteinExistence type="predicted"/>
<sequence>MGYGDDNPVGYWPAELFTHLADRATLVEWGGEVVNSWPEGKHTSTEMDSGHFPEEGFGKTSFFRNLKIVDADNSLSSVYDILIMIDNTNCYNIKNSYNNEWGTYFYYGGLENNPQYP</sequence>
<gene>
    <name evidence="2" type="ORF">V6N12_015526</name>
</gene>
<feature type="domain" description="Neprosin PEP catalytic" evidence="1">
    <location>
        <begin position="1"/>
        <end position="114"/>
    </location>
</feature>
<name>A0ABR2DNE6_9ROSI</name>